<protein>
    <submittedName>
        <fullName evidence="2">Endonuclease/exonuclease/phosphatase family protein</fullName>
    </submittedName>
</protein>
<sequence>FAVDRIDRSGGLALLWKNKVACHIINYSQNFINVEIRYADRSPWRFTGFYGYPEHDKRRDSWNLLRYLAQDVSFPWCIMGDFNDMLYVDDKRGGTTQPQWLIRGFREAVQDSGLIDLPMEDYPYTWTKGRRVLNPTEERLDRALASQRWLDEFPQFKFINAIADRSDHSPIMLYLTYKEKEYKPRIFKFENAWLEEQDLNEVVGKAWNKDSCASLLSKIKGSTEDLDEWGSKLRTRFKRSIVEFREEMRMNQDSSNELCVRKYNEARENLSKVLKQ</sequence>
<dbReference type="GO" id="GO:0004519">
    <property type="term" value="F:endonuclease activity"/>
    <property type="evidence" value="ECO:0007669"/>
    <property type="project" value="UniProtKB-KW"/>
</dbReference>
<dbReference type="SUPFAM" id="SSF56219">
    <property type="entry name" value="DNase I-like"/>
    <property type="match status" value="1"/>
</dbReference>
<reference evidence="2 3" key="1">
    <citation type="journal article" date="2018" name="Front. Plant Sci.">
        <title>Red Clover (Trifolium pratense) and Zigzag Clover (T. medium) - A Picture of Genomic Similarities and Differences.</title>
        <authorList>
            <person name="Dluhosova J."/>
            <person name="Istvanek J."/>
            <person name="Nedelnik J."/>
            <person name="Repkova J."/>
        </authorList>
    </citation>
    <scope>NUCLEOTIDE SEQUENCE [LARGE SCALE GENOMIC DNA]</scope>
    <source>
        <strain evidence="3">cv. 10/8</strain>
        <tissue evidence="2">Leaf</tissue>
    </source>
</reference>
<keyword evidence="3" id="KW-1185">Reference proteome</keyword>
<keyword evidence="2" id="KW-0540">Nuclease</keyword>
<evidence type="ECO:0000313" key="2">
    <source>
        <dbReference type="EMBL" id="MCI08437.1"/>
    </source>
</evidence>
<dbReference type="InterPro" id="IPR036691">
    <property type="entry name" value="Endo/exonu/phosph_ase_sf"/>
</dbReference>
<dbReference type="Gene3D" id="3.60.10.10">
    <property type="entry name" value="Endonuclease/exonuclease/phosphatase"/>
    <property type="match status" value="1"/>
</dbReference>
<dbReference type="InterPro" id="IPR005135">
    <property type="entry name" value="Endo/exonuclease/phosphatase"/>
</dbReference>
<dbReference type="Pfam" id="PF03372">
    <property type="entry name" value="Exo_endo_phos"/>
    <property type="match status" value="1"/>
</dbReference>
<keyword evidence="2" id="KW-0255">Endonuclease</keyword>
<dbReference type="AlphaFoldDB" id="A0A392P9L8"/>
<dbReference type="PANTHER" id="PTHR33710:SF79">
    <property type="entry name" value="OS06G0205337 PROTEIN"/>
    <property type="match status" value="1"/>
</dbReference>
<accession>A0A392P9L8</accession>
<organism evidence="2 3">
    <name type="scientific">Trifolium medium</name>
    <dbReference type="NCBI Taxonomy" id="97028"/>
    <lineage>
        <taxon>Eukaryota</taxon>
        <taxon>Viridiplantae</taxon>
        <taxon>Streptophyta</taxon>
        <taxon>Embryophyta</taxon>
        <taxon>Tracheophyta</taxon>
        <taxon>Spermatophyta</taxon>
        <taxon>Magnoliopsida</taxon>
        <taxon>eudicotyledons</taxon>
        <taxon>Gunneridae</taxon>
        <taxon>Pentapetalae</taxon>
        <taxon>rosids</taxon>
        <taxon>fabids</taxon>
        <taxon>Fabales</taxon>
        <taxon>Fabaceae</taxon>
        <taxon>Papilionoideae</taxon>
        <taxon>50 kb inversion clade</taxon>
        <taxon>NPAAA clade</taxon>
        <taxon>Hologalegina</taxon>
        <taxon>IRL clade</taxon>
        <taxon>Trifolieae</taxon>
        <taxon>Trifolium</taxon>
    </lineage>
</organism>
<dbReference type="EMBL" id="LXQA010069026">
    <property type="protein sequence ID" value="MCI08437.1"/>
    <property type="molecule type" value="Genomic_DNA"/>
</dbReference>
<keyword evidence="2" id="KW-0269">Exonuclease</keyword>
<feature type="non-terminal residue" evidence="2">
    <location>
        <position position="276"/>
    </location>
</feature>
<proteinExistence type="predicted"/>
<comment type="caution">
    <text evidence="2">The sequence shown here is derived from an EMBL/GenBank/DDBJ whole genome shotgun (WGS) entry which is preliminary data.</text>
</comment>
<dbReference type="Proteomes" id="UP000265520">
    <property type="component" value="Unassembled WGS sequence"/>
</dbReference>
<dbReference type="GO" id="GO:0004527">
    <property type="term" value="F:exonuclease activity"/>
    <property type="evidence" value="ECO:0007669"/>
    <property type="project" value="UniProtKB-KW"/>
</dbReference>
<evidence type="ECO:0000313" key="3">
    <source>
        <dbReference type="Proteomes" id="UP000265520"/>
    </source>
</evidence>
<dbReference type="PANTHER" id="PTHR33710">
    <property type="entry name" value="BNAC02G09200D PROTEIN"/>
    <property type="match status" value="1"/>
</dbReference>
<evidence type="ECO:0000259" key="1">
    <source>
        <dbReference type="Pfam" id="PF03372"/>
    </source>
</evidence>
<keyword evidence="2" id="KW-0378">Hydrolase</keyword>
<name>A0A392P9L8_9FABA</name>
<feature type="domain" description="Endonuclease/exonuclease/phosphatase" evidence="1">
    <location>
        <begin position="7"/>
        <end position="151"/>
    </location>
</feature>
<feature type="non-terminal residue" evidence="2">
    <location>
        <position position="1"/>
    </location>
</feature>